<evidence type="ECO:0008006" key="4">
    <source>
        <dbReference type="Google" id="ProtNLM"/>
    </source>
</evidence>
<evidence type="ECO:0000256" key="1">
    <source>
        <dbReference type="SAM" id="Coils"/>
    </source>
</evidence>
<evidence type="ECO:0000313" key="2">
    <source>
        <dbReference type="EMBL" id="KAJ3503503.1"/>
    </source>
</evidence>
<dbReference type="OrthoDB" id="3365698at2759"/>
<protein>
    <recommendedName>
        <fullName evidence="4">F-box domain-containing protein</fullName>
    </recommendedName>
</protein>
<dbReference type="AlphaFoldDB" id="A0A9W8JVE7"/>
<gene>
    <name evidence="2" type="ORF">NLJ89_g8402</name>
</gene>
<keyword evidence="1" id="KW-0175">Coiled coil</keyword>
<reference evidence="2" key="1">
    <citation type="submission" date="2022-07" db="EMBL/GenBank/DDBJ databases">
        <title>Genome Sequence of Agrocybe chaxingu.</title>
        <authorList>
            <person name="Buettner E."/>
        </authorList>
    </citation>
    <scope>NUCLEOTIDE SEQUENCE</scope>
    <source>
        <strain evidence="2">MP-N11</strain>
    </source>
</reference>
<dbReference type="Proteomes" id="UP001148786">
    <property type="component" value="Unassembled WGS sequence"/>
</dbReference>
<organism evidence="2 3">
    <name type="scientific">Agrocybe chaxingu</name>
    <dbReference type="NCBI Taxonomy" id="84603"/>
    <lineage>
        <taxon>Eukaryota</taxon>
        <taxon>Fungi</taxon>
        <taxon>Dikarya</taxon>
        <taxon>Basidiomycota</taxon>
        <taxon>Agaricomycotina</taxon>
        <taxon>Agaricomycetes</taxon>
        <taxon>Agaricomycetidae</taxon>
        <taxon>Agaricales</taxon>
        <taxon>Agaricineae</taxon>
        <taxon>Strophariaceae</taxon>
        <taxon>Agrocybe</taxon>
    </lineage>
</organism>
<dbReference type="EMBL" id="JANKHO010001132">
    <property type="protein sequence ID" value="KAJ3503503.1"/>
    <property type="molecule type" value="Genomic_DNA"/>
</dbReference>
<proteinExistence type="predicted"/>
<feature type="coiled-coil region" evidence="1">
    <location>
        <begin position="37"/>
        <end position="71"/>
    </location>
</feature>
<keyword evidence="3" id="KW-1185">Reference proteome</keyword>
<sequence>MESQDAPFSSKFNTNYTPTDDEVCQIKDILSAPLATVHRLEEEKVNIRRQIKRLQKDYDALNEESSAILSKPRVAAYQALLAPMRRLPPEVLQEIFIFSIPATSYALMTRHDTPVSLTQVCQLWRQVAIATPAVWSSIHIPIHYPSERSSINAAKETLELRLRVVQEWLCRSRAHTLRISIFDPHPRHYNELEEARGKLFDALFEVSKRWGKVKVETTPQVLQRFAQELSSEDVPLLESFEVKTCLTRRQARDPLIIWGASKLLAAPKLRQFTTNTISESVRDFELPFKQLTRLELGHGLHEDKIPFISLSRLAWMLMPMKSLVHGAFVVSQAAFEFPKVPIRLPALEYLEIVEHGVDVNMSELFQRLLLRRLKHLKYLACRLSRHQSPHPLPLLLGVAGAGATLQILEVDGKMFYSKDSILECLRCAPNLHSLSFVNSTKGKPIMDLYLAEYFDDTLLDALISSETTGAQFLLPKLKNLIIQIPANFTQNVISEFLGFRSGNIDGVPVVKLERFSIVLYDKRPLDGGIDRMRAYPIDEGLKLEIEYLYVTDNEAIVFRADEGLEDSEMAT</sequence>
<evidence type="ECO:0000313" key="3">
    <source>
        <dbReference type="Proteomes" id="UP001148786"/>
    </source>
</evidence>
<dbReference type="Gene3D" id="1.20.1280.50">
    <property type="match status" value="1"/>
</dbReference>
<accession>A0A9W8JVE7</accession>
<name>A0A9W8JVE7_9AGAR</name>
<comment type="caution">
    <text evidence="2">The sequence shown here is derived from an EMBL/GenBank/DDBJ whole genome shotgun (WGS) entry which is preliminary data.</text>
</comment>